<proteinExistence type="predicted"/>
<evidence type="ECO:0000313" key="3">
    <source>
        <dbReference type="Proteomes" id="UP001372338"/>
    </source>
</evidence>
<feature type="transmembrane region" description="Helical" evidence="1">
    <location>
        <begin position="112"/>
        <end position="139"/>
    </location>
</feature>
<protein>
    <submittedName>
        <fullName evidence="2">Uncharacterized protein</fullName>
    </submittedName>
</protein>
<dbReference type="AlphaFoldDB" id="A0AAN9E581"/>
<comment type="caution">
    <text evidence="2">The sequence shown here is derived from an EMBL/GenBank/DDBJ whole genome shotgun (WGS) entry which is preliminary data.</text>
</comment>
<keyword evidence="1" id="KW-0472">Membrane</keyword>
<accession>A0AAN9E581</accession>
<reference evidence="2 3" key="1">
    <citation type="submission" date="2024-01" db="EMBL/GenBank/DDBJ databases">
        <title>The genomes of 5 underutilized Papilionoideae crops provide insights into root nodulation and disease resistanc.</title>
        <authorList>
            <person name="Yuan L."/>
        </authorList>
    </citation>
    <scope>NUCLEOTIDE SEQUENCE [LARGE SCALE GENOMIC DNA]</scope>
    <source>
        <strain evidence="2">ZHUSHIDOU_FW_LH</strain>
        <tissue evidence="2">Leaf</tissue>
    </source>
</reference>
<organism evidence="2 3">
    <name type="scientific">Crotalaria pallida</name>
    <name type="common">Smooth rattlebox</name>
    <name type="synonym">Crotalaria striata</name>
    <dbReference type="NCBI Taxonomy" id="3830"/>
    <lineage>
        <taxon>Eukaryota</taxon>
        <taxon>Viridiplantae</taxon>
        <taxon>Streptophyta</taxon>
        <taxon>Embryophyta</taxon>
        <taxon>Tracheophyta</taxon>
        <taxon>Spermatophyta</taxon>
        <taxon>Magnoliopsida</taxon>
        <taxon>eudicotyledons</taxon>
        <taxon>Gunneridae</taxon>
        <taxon>Pentapetalae</taxon>
        <taxon>rosids</taxon>
        <taxon>fabids</taxon>
        <taxon>Fabales</taxon>
        <taxon>Fabaceae</taxon>
        <taxon>Papilionoideae</taxon>
        <taxon>50 kb inversion clade</taxon>
        <taxon>genistoids sensu lato</taxon>
        <taxon>core genistoids</taxon>
        <taxon>Crotalarieae</taxon>
        <taxon>Crotalaria</taxon>
    </lineage>
</organism>
<name>A0AAN9E581_CROPI</name>
<evidence type="ECO:0000313" key="2">
    <source>
        <dbReference type="EMBL" id="KAK7243457.1"/>
    </source>
</evidence>
<gene>
    <name evidence="2" type="ORF">RIF29_38254</name>
</gene>
<sequence>MLGSSETRELGIEDYQLQVKHADLDRRVVLSEIMDANYPLVLRDVSSDCNHSCSHHQEGNRLGTGDWKSFSLLSNKPSRDSLAALLTHRALAALPAYCGLTALLAHRGRLSLAALCAGCCGPSLLLLYALLAMSLLVALCATVSPSLHSQG</sequence>
<dbReference type="Proteomes" id="UP001372338">
    <property type="component" value="Unassembled WGS sequence"/>
</dbReference>
<keyword evidence="1" id="KW-0812">Transmembrane</keyword>
<keyword evidence="3" id="KW-1185">Reference proteome</keyword>
<keyword evidence="1" id="KW-1133">Transmembrane helix</keyword>
<dbReference type="EMBL" id="JAYWIO010000008">
    <property type="protein sequence ID" value="KAK7243457.1"/>
    <property type="molecule type" value="Genomic_DNA"/>
</dbReference>
<evidence type="ECO:0000256" key="1">
    <source>
        <dbReference type="SAM" id="Phobius"/>
    </source>
</evidence>